<proteinExistence type="predicted"/>
<accession>G4MM41</accession>
<organism evidence="1 2">
    <name type="scientific">Pyricularia oryzae (strain 70-15 / ATCC MYA-4617 / FGSC 8958)</name>
    <name type="common">Rice blast fungus</name>
    <name type="synonym">Magnaporthe oryzae</name>
    <dbReference type="NCBI Taxonomy" id="242507"/>
    <lineage>
        <taxon>Eukaryota</taxon>
        <taxon>Fungi</taxon>
        <taxon>Dikarya</taxon>
        <taxon>Ascomycota</taxon>
        <taxon>Pezizomycotina</taxon>
        <taxon>Sordariomycetes</taxon>
        <taxon>Sordariomycetidae</taxon>
        <taxon>Magnaporthales</taxon>
        <taxon>Pyriculariaceae</taxon>
        <taxon>Pyricularia</taxon>
    </lineage>
</organism>
<dbReference type="RefSeq" id="XP_003709538.1">
    <property type="nucleotide sequence ID" value="XM_003709490.1"/>
</dbReference>
<dbReference type="KEGG" id="mgr:MGG_16182"/>
<gene>
    <name evidence="1" type="ORF">MGG_16182</name>
</gene>
<dbReference type="Proteomes" id="UP000009058">
    <property type="component" value="Chromosome 1"/>
</dbReference>
<name>G4MM41_PYRO7</name>
<dbReference type="HOGENOM" id="CLU_2158909_0_0_1"/>
<sequence length="111" mass="12024">MFTERNLQAFCQRNLIVLEAAALCGQTGPEEISRSGQKGPFFMVPKTTGLMAVEVEAYCSRFGCDASIVDSKVAEWLIGQGHVQGDLAGIVVAVSAIHKGEPRRRETISKI</sequence>
<keyword evidence="2" id="KW-1185">Reference proteome</keyword>
<evidence type="ECO:0000313" key="1">
    <source>
        <dbReference type="EMBL" id="EHA56926.1"/>
    </source>
</evidence>
<protein>
    <submittedName>
        <fullName evidence="1">Uncharacterized protein</fullName>
    </submittedName>
</protein>
<dbReference type="AlphaFoldDB" id="G4MM41"/>
<dbReference type="EMBL" id="CM001231">
    <property type="protein sequence ID" value="EHA56926.1"/>
    <property type="molecule type" value="Genomic_DNA"/>
</dbReference>
<dbReference type="InParanoid" id="G4MM41"/>
<evidence type="ECO:0000313" key="2">
    <source>
        <dbReference type="Proteomes" id="UP000009058"/>
    </source>
</evidence>
<reference evidence="1 2" key="1">
    <citation type="journal article" date="2005" name="Nature">
        <title>The genome sequence of the rice blast fungus Magnaporthe grisea.</title>
        <authorList>
            <person name="Dean R.A."/>
            <person name="Talbot N.J."/>
            <person name="Ebbole D.J."/>
            <person name="Farman M.L."/>
            <person name="Mitchell T.K."/>
            <person name="Orbach M.J."/>
            <person name="Thon M."/>
            <person name="Kulkarni R."/>
            <person name="Xu J.R."/>
            <person name="Pan H."/>
            <person name="Read N.D."/>
            <person name="Lee Y.H."/>
            <person name="Carbone I."/>
            <person name="Brown D."/>
            <person name="Oh Y.Y."/>
            <person name="Donofrio N."/>
            <person name="Jeong J.S."/>
            <person name="Soanes D.M."/>
            <person name="Djonovic S."/>
            <person name="Kolomiets E."/>
            <person name="Rehmeyer C."/>
            <person name="Li W."/>
            <person name="Harding M."/>
            <person name="Kim S."/>
            <person name="Lebrun M.H."/>
            <person name="Bohnert H."/>
            <person name="Coughlan S."/>
            <person name="Butler J."/>
            <person name="Calvo S."/>
            <person name="Ma L.J."/>
            <person name="Nicol R."/>
            <person name="Purcell S."/>
            <person name="Nusbaum C."/>
            <person name="Galagan J.E."/>
            <person name="Birren B.W."/>
        </authorList>
    </citation>
    <scope>NUCLEOTIDE SEQUENCE [LARGE SCALE GENOMIC DNA]</scope>
    <source>
        <strain evidence="2">70-15 / ATCC MYA-4617 / FGSC 8958</strain>
    </source>
</reference>
<dbReference type="VEuPathDB" id="FungiDB:MGG_16182"/>
<reference key="2">
    <citation type="submission" date="2011-05" db="EMBL/GenBank/DDBJ databases">
        <title>The Genome Sequence of Magnaporthe oryzae 70-15.</title>
        <authorList>
            <consortium name="The Broad Institute Genome Sequencing Platform"/>
            <person name="Ma L.-J."/>
            <person name="Dead R."/>
            <person name="Young S.K."/>
            <person name="Zeng Q."/>
            <person name="Gargeya S."/>
            <person name="Fitzgerald M."/>
            <person name="Haas B."/>
            <person name="Abouelleil A."/>
            <person name="Alvarado L."/>
            <person name="Arachchi H.M."/>
            <person name="Berlin A."/>
            <person name="Brown A."/>
            <person name="Chapman S.B."/>
            <person name="Chen Z."/>
            <person name="Dunbar C."/>
            <person name="Freedman E."/>
            <person name="Gearin G."/>
            <person name="Gellesch M."/>
            <person name="Goldberg J."/>
            <person name="Griggs A."/>
            <person name="Gujja S."/>
            <person name="Heiman D."/>
            <person name="Howarth C."/>
            <person name="Larson L."/>
            <person name="Lui A."/>
            <person name="MacDonald P.J.P."/>
            <person name="Mehta T."/>
            <person name="Montmayeur A."/>
            <person name="Murphy C."/>
            <person name="Neiman D."/>
            <person name="Pearson M."/>
            <person name="Priest M."/>
            <person name="Roberts A."/>
            <person name="Saif S."/>
            <person name="Shea T."/>
            <person name="Shenoy N."/>
            <person name="Sisk P."/>
            <person name="Stolte C."/>
            <person name="Sykes S."/>
            <person name="Yandava C."/>
            <person name="Wortman J."/>
            <person name="Nusbaum C."/>
            <person name="Birren B."/>
        </authorList>
    </citation>
    <scope>NUCLEOTIDE SEQUENCE</scope>
    <source>
        <strain>70-15</strain>
    </source>
</reference>
<dbReference type="GeneID" id="12984548"/>